<dbReference type="Proteomes" id="UP000481153">
    <property type="component" value="Unassembled WGS sequence"/>
</dbReference>
<organism evidence="10 11">
    <name type="scientific">Aphanomyces euteiches</name>
    <dbReference type="NCBI Taxonomy" id="100861"/>
    <lineage>
        <taxon>Eukaryota</taxon>
        <taxon>Sar</taxon>
        <taxon>Stramenopiles</taxon>
        <taxon>Oomycota</taxon>
        <taxon>Saprolegniomycetes</taxon>
        <taxon>Saprolegniales</taxon>
        <taxon>Verrucalvaceae</taxon>
        <taxon>Aphanomyces</taxon>
    </lineage>
</organism>
<evidence type="ECO:0000313" key="11">
    <source>
        <dbReference type="Proteomes" id="UP000481153"/>
    </source>
</evidence>
<evidence type="ECO:0000256" key="3">
    <source>
        <dbReference type="ARBA" id="ARBA00022741"/>
    </source>
</evidence>
<dbReference type="GO" id="GO:0061631">
    <property type="term" value="F:ubiquitin conjugating enzyme activity"/>
    <property type="evidence" value="ECO:0007669"/>
    <property type="project" value="UniProtKB-EC"/>
</dbReference>
<dbReference type="EC" id="2.3.2.23" evidence="1"/>
<feature type="domain" description="UBC core" evidence="9">
    <location>
        <begin position="10"/>
        <end position="157"/>
    </location>
</feature>
<gene>
    <name evidence="10" type="ORF">Ae201684_011981</name>
</gene>
<evidence type="ECO:0000256" key="5">
    <source>
        <dbReference type="ARBA" id="ARBA00022840"/>
    </source>
</evidence>
<dbReference type="InterPro" id="IPR016135">
    <property type="entry name" value="UBQ-conjugating_enzyme/RWD"/>
</dbReference>
<name>A0A6G0WSU5_9STRA</name>
<evidence type="ECO:0000256" key="4">
    <source>
        <dbReference type="ARBA" id="ARBA00022786"/>
    </source>
</evidence>
<evidence type="ECO:0000256" key="6">
    <source>
        <dbReference type="PROSITE-ProRule" id="PRU10133"/>
    </source>
</evidence>
<dbReference type="GO" id="GO:0005524">
    <property type="term" value="F:ATP binding"/>
    <property type="evidence" value="ECO:0007669"/>
    <property type="project" value="UniProtKB-UniRule"/>
</dbReference>
<evidence type="ECO:0000259" key="9">
    <source>
        <dbReference type="PROSITE" id="PS50127"/>
    </source>
</evidence>
<dbReference type="InterPro" id="IPR000608">
    <property type="entry name" value="UBC"/>
</dbReference>
<proteinExistence type="inferred from homology"/>
<dbReference type="InterPro" id="IPR050113">
    <property type="entry name" value="Ub_conjugating_enzyme"/>
</dbReference>
<keyword evidence="5 7" id="KW-0067">ATP-binding</keyword>
<dbReference type="PANTHER" id="PTHR24067">
    <property type="entry name" value="UBIQUITIN-CONJUGATING ENZYME E2"/>
    <property type="match status" value="1"/>
</dbReference>
<evidence type="ECO:0000256" key="1">
    <source>
        <dbReference type="ARBA" id="ARBA00012486"/>
    </source>
</evidence>
<feature type="region of interest" description="Disordered" evidence="8">
    <location>
        <begin position="159"/>
        <end position="199"/>
    </location>
</feature>
<evidence type="ECO:0000256" key="8">
    <source>
        <dbReference type="SAM" id="MobiDB-lite"/>
    </source>
</evidence>
<comment type="similarity">
    <text evidence="7">Belongs to the ubiquitin-conjugating enzyme family.</text>
</comment>
<dbReference type="SUPFAM" id="SSF54495">
    <property type="entry name" value="UBC-like"/>
    <property type="match status" value="1"/>
</dbReference>
<evidence type="ECO:0000256" key="2">
    <source>
        <dbReference type="ARBA" id="ARBA00022679"/>
    </source>
</evidence>
<reference evidence="10 11" key="1">
    <citation type="submission" date="2019-07" db="EMBL/GenBank/DDBJ databases">
        <title>Genomics analysis of Aphanomyces spp. identifies a new class of oomycete effector associated with host adaptation.</title>
        <authorList>
            <person name="Gaulin E."/>
        </authorList>
    </citation>
    <scope>NUCLEOTIDE SEQUENCE [LARGE SCALE GENOMIC DNA]</scope>
    <source>
        <strain evidence="10 11">ATCC 201684</strain>
    </source>
</reference>
<comment type="caution">
    <text evidence="10">The sequence shown here is derived from an EMBL/GenBank/DDBJ whole genome shotgun (WGS) entry which is preliminary data.</text>
</comment>
<evidence type="ECO:0000256" key="7">
    <source>
        <dbReference type="RuleBase" id="RU362109"/>
    </source>
</evidence>
<dbReference type="Gene3D" id="3.10.110.10">
    <property type="entry name" value="Ubiquitin Conjugating Enzyme"/>
    <property type="match status" value="1"/>
</dbReference>
<feature type="active site" description="Glycyl thioester intermediate" evidence="6">
    <location>
        <position position="95"/>
    </location>
</feature>
<sequence>MSARENFPPQILQRVAKEIRQLVTKPPTGIRYLPQEEESLAEIHVELVGPEDTPYAGGFFEMKLVLTDGFPTVPPKGLFLTKIFHPNVATNGDICVNTLKRDWKADLDLSHVLQVIRCLLIVPFPESSLNDEAGKLFMESYDEYASRARILTSIHASKPKIDSKGHGTTKTDTSSSGTQSSTSNLNHKRPRVDVADDVTVVKKKPAVKKSLKRL</sequence>
<dbReference type="SMART" id="SM00212">
    <property type="entry name" value="UBCc"/>
    <property type="match status" value="1"/>
</dbReference>
<accession>A0A6G0WSU5</accession>
<feature type="compositionally biased region" description="Low complexity" evidence="8">
    <location>
        <begin position="166"/>
        <end position="183"/>
    </location>
</feature>
<dbReference type="PROSITE" id="PS50127">
    <property type="entry name" value="UBC_2"/>
    <property type="match status" value="1"/>
</dbReference>
<keyword evidence="2" id="KW-0808">Transferase</keyword>
<dbReference type="PROSITE" id="PS00183">
    <property type="entry name" value="UBC_1"/>
    <property type="match status" value="1"/>
</dbReference>
<protein>
    <recommendedName>
        <fullName evidence="1">E2 ubiquitin-conjugating enzyme</fullName>
        <ecNumber evidence="1">2.3.2.23</ecNumber>
    </recommendedName>
</protein>
<evidence type="ECO:0000313" key="10">
    <source>
        <dbReference type="EMBL" id="KAF0730559.1"/>
    </source>
</evidence>
<dbReference type="OrthoDB" id="10069349at2759"/>
<dbReference type="EMBL" id="VJMJ01000153">
    <property type="protein sequence ID" value="KAF0730559.1"/>
    <property type="molecule type" value="Genomic_DNA"/>
</dbReference>
<keyword evidence="4 7" id="KW-0833">Ubl conjugation pathway</keyword>
<dbReference type="Pfam" id="PF00179">
    <property type="entry name" value="UQ_con"/>
    <property type="match status" value="1"/>
</dbReference>
<dbReference type="VEuPathDB" id="FungiDB:AeMF1_018112"/>
<keyword evidence="3 7" id="KW-0547">Nucleotide-binding</keyword>
<dbReference type="CDD" id="cd23804">
    <property type="entry name" value="UBCc_UBE2S"/>
    <property type="match status" value="1"/>
</dbReference>
<dbReference type="InterPro" id="IPR023313">
    <property type="entry name" value="UBQ-conjugating_AS"/>
</dbReference>
<dbReference type="AlphaFoldDB" id="A0A6G0WSU5"/>
<keyword evidence="11" id="KW-1185">Reference proteome</keyword>
<dbReference type="FunFam" id="3.10.110.10:FF:000031">
    <property type="entry name" value="Ubiquitin-conjugating enzyme E2 22"/>
    <property type="match status" value="1"/>
</dbReference>